<organism evidence="1">
    <name type="scientific">Cyprideis torosa</name>
    <dbReference type="NCBI Taxonomy" id="163714"/>
    <lineage>
        <taxon>Eukaryota</taxon>
        <taxon>Metazoa</taxon>
        <taxon>Ecdysozoa</taxon>
        <taxon>Arthropoda</taxon>
        <taxon>Crustacea</taxon>
        <taxon>Oligostraca</taxon>
        <taxon>Ostracoda</taxon>
        <taxon>Podocopa</taxon>
        <taxon>Podocopida</taxon>
        <taxon>Cytherocopina</taxon>
        <taxon>Cytheroidea</taxon>
        <taxon>Cytherideidae</taxon>
        <taxon>Cyprideis</taxon>
    </lineage>
</organism>
<gene>
    <name evidence="1" type="ORF">CTOB1V02_LOCUS13295</name>
</gene>
<name>A0A7R8ZSN6_9CRUS</name>
<proteinExistence type="predicted"/>
<evidence type="ECO:0000313" key="1">
    <source>
        <dbReference type="EMBL" id="CAD7235480.1"/>
    </source>
</evidence>
<dbReference type="AlphaFoldDB" id="A0A7R8ZSN6"/>
<feature type="non-terminal residue" evidence="1">
    <location>
        <position position="1"/>
    </location>
</feature>
<accession>A0A7R8ZSN6</accession>
<reference evidence="1" key="1">
    <citation type="submission" date="2020-11" db="EMBL/GenBank/DDBJ databases">
        <authorList>
            <person name="Tran Van P."/>
        </authorList>
    </citation>
    <scope>NUCLEOTIDE SEQUENCE</scope>
</reference>
<sequence length="115" mass="12261">PAGRSALTAQVQSKPGNEAVFNKTEESDLGVAESDILNRVAQPSRILLVSLLACSAEVLREEAHKQLKSNHIVGTKPSSTKLSLAGRSIYAAQVKSHPGNEAIFNQTEEPDLSVI</sequence>
<protein>
    <submittedName>
        <fullName evidence="1">Uncharacterized protein</fullName>
    </submittedName>
</protein>
<dbReference type="EMBL" id="OB673011">
    <property type="protein sequence ID" value="CAD7235480.1"/>
    <property type="molecule type" value="Genomic_DNA"/>
</dbReference>
<feature type="non-terminal residue" evidence="1">
    <location>
        <position position="115"/>
    </location>
</feature>